<dbReference type="OMA" id="QANADIH"/>
<dbReference type="AlphaFoldDB" id="A0A1Q9DPD0"/>
<dbReference type="InterPro" id="IPR002110">
    <property type="entry name" value="Ankyrin_rpt"/>
</dbReference>
<dbReference type="PRINTS" id="PR01415">
    <property type="entry name" value="ANKYRIN"/>
</dbReference>
<dbReference type="Gene3D" id="1.25.40.20">
    <property type="entry name" value="Ankyrin repeat-containing domain"/>
    <property type="match status" value="3"/>
</dbReference>
<dbReference type="EMBL" id="LSRX01000448">
    <property type="protein sequence ID" value="OLP97019.1"/>
    <property type="molecule type" value="Genomic_DNA"/>
</dbReference>
<evidence type="ECO:0000256" key="2">
    <source>
        <dbReference type="ARBA" id="ARBA00023043"/>
    </source>
</evidence>
<keyword evidence="2 3" id="KW-0040">ANK repeat</keyword>
<feature type="repeat" description="ANK" evidence="3">
    <location>
        <begin position="160"/>
        <end position="192"/>
    </location>
</feature>
<keyword evidence="5" id="KW-1185">Reference proteome</keyword>
<keyword evidence="4" id="KW-0418">Kinase</keyword>
<keyword evidence="4" id="KW-0808">Transferase</keyword>
<reference evidence="4 5" key="1">
    <citation type="submission" date="2016-02" db="EMBL/GenBank/DDBJ databases">
        <title>Genome analysis of coral dinoflagellate symbionts highlights evolutionary adaptations to a symbiotic lifestyle.</title>
        <authorList>
            <person name="Aranda M."/>
            <person name="Li Y."/>
            <person name="Liew Y.J."/>
            <person name="Baumgarten S."/>
            <person name="Simakov O."/>
            <person name="Wilson M."/>
            <person name="Piel J."/>
            <person name="Ashoor H."/>
            <person name="Bougouffa S."/>
            <person name="Bajic V.B."/>
            <person name="Ryu T."/>
            <person name="Ravasi T."/>
            <person name="Bayer T."/>
            <person name="Micklem G."/>
            <person name="Kim H."/>
            <person name="Bhak J."/>
            <person name="Lajeunesse T.C."/>
            <person name="Voolstra C.R."/>
        </authorList>
    </citation>
    <scope>NUCLEOTIDE SEQUENCE [LARGE SCALE GENOMIC DNA]</scope>
    <source>
        <strain evidence="4 5">CCMP2467</strain>
    </source>
</reference>
<evidence type="ECO:0000256" key="1">
    <source>
        <dbReference type="ARBA" id="ARBA00022737"/>
    </source>
</evidence>
<comment type="caution">
    <text evidence="4">The sequence shown here is derived from an EMBL/GenBank/DDBJ whole genome shotgun (WGS) entry which is preliminary data.</text>
</comment>
<dbReference type="Pfam" id="PF12796">
    <property type="entry name" value="Ank_2"/>
    <property type="match status" value="3"/>
</dbReference>
<dbReference type="PANTHER" id="PTHR24173">
    <property type="entry name" value="ANKYRIN REPEAT CONTAINING"/>
    <property type="match status" value="1"/>
</dbReference>
<keyword evidence="1" id="KW-0677">Repeat</keyword>
<feature type="repeat" description="ANK" evidence="3">
    <location>
        <begin position="261"/>
        <end position="293"/>
    </location>
</feature>
<feature type="repeat" description="ANK" evidence="3">
    <location>
        <begin position="127"/>
        <end position="159"/>
    </location>
</feature>
<dbReference type="PANTHER" id="PTHR24173:SF74">
    <property type="entry name" value="ANKYRIN REPEAT DOMAIN-CONTAINING PROTEIN 16"/>
    <property type="match status" value="1"/>
</dbReference>
<organism evidence="4 5">
    <name type="scientific">Symbiodinium microadriaticum</name>
    <name type="common">Dinoflagellate</name>
    <name type="synonym">Zooxanthella microadriatica</name>
    <dbReference type="NCBI Taxonomy" id="2951"/>
    <lineage>
        <taxon>Eukaryota</taxon>
        <taxon>Sar</taxon>
        <taxon>Alveolata</taxon>
        <taxon>Dinophyceae</taxon>
        <taxon>Suessiales</taxon>
        <taxon>Symbiodiniaceae</taxon>
        <taxon>Symbiodinium</taxon>
    </lineage>
</organism>
<feature type="repeat" description="ANK" evidence="3">
    <location>
        <begin position="194"/>
        <end position="226"/>
    </location>
</feature>
<dbReference type="SMART" id="SM00248">
    <property type="entry name" value="ANK"/>
    <property type="match status" value="9"/>
</dbReference>
<dbReference type="PROSITE" id="PS50297">
    <property type="entry name" value="ANK_REP_REGION"/>
    <property type="match status" value="2"/>
</dbReference>
<dbReference type="Proteomes" id="UP000186817">
    <property type="component" value="Unassembled WGS sequence"/>
</dbReference>
<gene>
    <name evidence="4" type="primary">Kidins220</name>
    <name evidence="4" type="ORF">AK812_SmicGene20686</name>
</gene>
<sequence>MLHILRLEGEPPQVDIEEIGTVIDLKRHLKRRHDYPICLQQLLHEQTRLDNSIRLVSLLQDRDDSDASALPNLLDAAIHIQLVVASPSTHAEKAEVDREFRHAYHSGRLKVAQRLLKAGANRDLRTSNRTVLLDAADKGNVAVVRLLLRPLATPDLRDRCGWTALMLGARKGRAEITQLLLQARADKDLRSTAVFKTALMEAANKGHAEIVELLLQAGADKNVSDQYSKKAFMLAAEKGHASSVQWLLKFGAETDLHSHWRRRTALMLATQKGHTRSVQWLLKYGAGKDWEDFFGNTALMFAVDMGHTKILELLQANADIHLRGRAQGTAFMRAASSGVLKTVQDLLQARAYLNAQDSGRVTTLMYAALRGREEVTQLLLEAGADEDLQDVTGRTASMLAGLESNSSKLTF</sequence>
<dbReference type="GO" id="GO:0016301">
    <property type="term" value="F:kinase activity"/>
    <property type="evidence" value="ECO:0007669"/>
    <property type="project" value="UniProtKB-KW"/>
</dbReference>
<accession>A0A1Q9DPD0</accession>
<feature type="repeat" description="ANK" evidence="3">
    <location>
        <begin position="359"/>
        <end position="391"/>
    </location>
</feature>
<evidence type="ECO:0000313" key="4">
    <source>
        <dbReference type="EMBL" id="OLP97019.1"/>
    </source>
</evidence>
<evidence type="ECO:0000256" key="3">
    <source>
        <dbReference type="PROSITE-ProRule" id="PRU00023"/>
    </source>
</evidence>
<dbReference type="InterPro" id="IPR036770">
    <property type="entry name" value="Ankyrin_rpt-contain_sf"/>
</dbReference>
<dbReference type="SUPFAM" id="SSF48403">
    <property type="entry name" value="Ankyrin repeat"/>
    <property type="match status" value="1"/>
</dbReference>
<name>A0A1Q9DPD0_SYMMI</name>
<proteinExistence type="predicted"/>
<evidence type="ECO:0000313" key="5">
    <source>
        <dbReference type="Proteomes" id="UP000186817"/>
    </source>
</evidence>
<protein>
    <submittedName>
        <fullName evidence="4">Kinase D-interacting substrate of 220 kDa</fullName>
    </submittedName>
</protein>
<dbReference type="PROSITE" id="PS50088">
    <property type="entry name" value="ANK_REPEAT"/>
    <property type="match status" value="5"/>
</dbReference>
<dbReference type="OrthoDB" id="194358at2759"/>